<organism evidence="11 12">
    <name type="scientific">Candidatus Scalindua brodae</name>
    <dbReference type="NCBI Taxonomy" id="237368"/>
    <lineage>
        <taxon>Bacteria</taxon>
        <taxon>Pseudomonadati</taxon>
        <taxon>Planctomycetota</taxon>
        <taxon>Candidatus Brocadiia</taxon>
        <taxon>Candidatus Brocadiales</taxon>
        <taxon>Candidatus Scalinduaceae</taxon>
        <taxon>Candidatus Scalindua</taxon>
    </lineage>
</organism>
<dbReference type="PROSITE" id="PS50926">
    <property type="entry name" value="TRAM"/>
    <property type="match status" value="1"/>
</dbReference>
<dbReference type="SUPFAM" id="SSF102114">
    <property type="entry name" value="Radical SAM enzymes"/>
    <property type="match status" value="1"/>
</dbReference>
<evidence type="ECO:0000256" key="5">
    <source>
        <dbReference type="ARBA" id="ARBA00022723"/>
    </source>
</evidence>
<dbReference type="GO" id="GO:0005829">
    <property type="term" value="C:cytosol"/>
    <property type="evidence" value="ECO:0007669"/>
    <property type="project" value="TreeGrafter"/>
</dbReference>
<name>A0A0B0EPF7_9BACT</name>
<dbReference type="InterPro" id="IPR002792">
    <property type="entry name" value="TRAM_dom"/>
</dbReference>
<keyword evidence="3" id="KW-0808">Transferase</keyword>
<protein>
    <recommendedName>
        <fullName evidence="8">tRNA-2-methylthio-N(6)-dimethylallyladenosine synthase</fullName>
        <ecNumber evidence="8">2.8.4.3</ecNumber>
    </recommendedName>
</protein>
<dbReference type="GO" id="GO:0035597">
    <property type="term" value="F:tRNA-2-methylthio-N(6)-dimethylallyladenosine(37) synthase activity"/>
    <property type="evidence" value="ECO:0007669"/>
    <property type="project" value="UniProtKB-EC"/>
</dbReference>
<dbReference type="PANTHER" id="PTHR43020">
    <property type="entry name" value="CDK5 REGULATORY SUBUNIT-ASSOCIATED PROTEIN 1"/>
    <property type="match status" value="1"/>
</dbReference>
<dbReference type="EMBL" id="JRYO01000121">
    <property type="protein sequence ID" value="KHE92515.1"/>
    <property type="molecule type" value="Genomic_DNA"/>
</dbReference>
<dbReference type="InterPro" id="IPR058240">
    <property type="entry name" value="rSAM_sf"/>
</dbReference>
<keyword evidence="7" id="KW-0411">Iron-sulfur</keyword>
<keyword evidence="4" id="KW-0949">S-adenosyl-L-methionine</keyword>
<dbReference type="AlphaFoldDB" id="A0A0B0EPF7"/>
<dbReference type="Gene3D" id="3.80.30.20">
    <property type="entry name" value="tm_1862 like domain"/>
    <property type="match status" value="1"/>
</dbReference>
<dbReference type="GO" id="GO:0051539">
    <property type="term" value="F:4 iron, 4 sulfur cluster binding"/>
    <property type="evidence" value="ECO:0007669"/>
    <property type="project" value="UniProtKB-KW"/>
</dbReference>
<dbReference type="Pfam" id="PF01938">
    <property type="entry name" value="TRAM"/>
    <property type="match status" value="1"/>
</dbReference>
<evidence type="ECO:0000256" key="3">
    <source>
        <dbReference type="ARBA" id="ARBA00022679"/>
    </source>
</evidence>
<evidence type="ECO:0000256" key="6">
    <source>
        <dbReference type="ARBA" id="ARBA00023004"/>
    </source>
</evidence>
<proteinExistence type="predicted"/>
<dbReference type="PROSITE" id="PS51918">
    <property type="entry name" value="RADICAL_SAM"/>
    <property type="match status" value="1"/>
</dbReference>
<dbReference type="GO" id="GO:0046872">
    <property type="term" value="F:metal ion binding"/>
    <property type="evidence" value="ECO:0007669"/>
    <property type="project" value="UniProtKB-KW"/>
</dbReference>
<dbReference type="InterPro" id="IPR023404">
    <property type="entry name" value="rSAM_horseshoe"/>
</dbReference>
<evidence type="ECO:0000256" key="2">
    <source>
        <dbReference type="ARBA" id="ARBA00022485"/>
    </source>
</evidence>
<keyword evidence="5" id="KW-0479">Metal-binding</keyword>
<evidence type="ECO:0000259" key="9">
    <source>
        <dbReference type="PROSITE" id="PS50926"/>
    </source>
</evidence>
<dbReference type="EC" id="2.8.4.3" evidence="8"/>
<comment type="caution">
    <text evidence="11">The sequence shown here is derived from an EMBL/GenBank/DDBJ whole genome shotgun (WGS) entry which is preliminary data.</text>
</comment>
<evidence type="ECO:0000313" key="12">
    <source>
        <dbReference type="Proteomes" id="UP000030652"/>
    </source>
</evidence>
<evidence type="ECO:0000259" key="10">
    <source>
        <dbReference type="PROSITE" id="PS51918"/>
    </source>
</evidence>
<keyword evidence="2" id="KW-0004">4Fe-4S</keyword>
<dbReference type="PATRIC" id="fig|237368.3.peg.1880"/>
<evidence type="ECO:0000256" key="8">
    <source>
        <dbReference type="ARBA" id="ARBA00033765"/>
    </source>
</evidence>
<accession>A0A0B0EPF7</accession>
<sequence>MPGVCEYLHMPAQSGSDRILKKMRRQYTSAHYMELVEMAKSIVPGIKISSDFIVGFPGETEEDFQDTVNLLNDVRCQNSFIFKYSPRTGTAAIELSDDVIEEAKKSRNHILLELQEKISTEENRKMHGKSVEVLAEGESKSNAGRLIGRTRQNQVVVFSPPEGINQADISSALPGTLVNIEIVDSTALTLFGVINE</sequence>
<comment type="function">
    <text evidence="1">Catalyzes the methylthiolation of N6-(dimethylallyl)adenosine (i(6)A), leading to the formation of 2-methylthio-N6-(dimethylallyl)adenosine (ms(2)i(6)A) at position 37 in tRNAs that read codons beginning with uridine.</text>
</comment>
<evidence type="ECO:0000256" key="7">
    <source>
        <dbReference type="ARBA" id="ARBA00023014"/>
    </source>
</evidence>
<evidence type="ECO:0000256" key="4">
    <source>
        <dbReference type="ARBA" id="ARBA00022691"/>
    </source>
</evidence>
<evidence type="ECO:0000313" key="11">
    <source>
        <dbReference type="EMBL" id="KHE92515.1"/>
    </source>
</evidence>
<evidence type="ECO:0000256" key="1">
    <source>
        <dbReference type="ARBA" id="ARBA00003234"/>
    </source>
</evidence>
<gene>
    <name evidence="11" type="ORF">SCABRO_01726</name>
</gene>
<dbReference type="Pfam" id="PF04055">
    <property type="entry name" value="Radical_SAM"/>
    <property type="match status" value="1"/>
</dbReference>
<dbReference type="InterPro" id="IPR007197">
    <property type="entry name" value="rSAM"/>
</dbReference>
<dbReference type="eggNOG" id="COG0621">
    <property type="taxonomic scope" value="Bacteria"/>
</dbReference>
<keyword evidence="6" id="KW-0408">Iron</keyword>
<feature type="domain" description="Radical SAM core" evidence="10">
    <location>
        <begin position="1"/>
        <end position="121"/>
    </location>
</feature>
<feature type="domain" description="TRAM" evidence="9">
    <location>
        <begin position="124"/>
        <end position="196"/>
    </location>
</feature>
<dbReference type="Proteomes" id="UP000030652">
    <property type="component" value="Unassembled WGS sequence"/>
</dbReference>
<dbReference type="PANTHER" id="PTHR43020:SF2">
    <property type="entry name" value="MITOCHONDRIAL TRNA METHYLTHIOTRANSFERASE CDK5RAP1"/>
    <property type="match status" value="1"/>
</dbReference>
<reference evidence="11 12" key="1">
    <citation type="submission" date="2014-10" db="EMBL/GenBank/DDBJ databases">
        <title>Draft genome of anammox bacterium scalindua brodae, obtained using differential coverage binning of sequence data from two enrichment reactors.</title>
        <authorList>
            <person name="Speth D.R."/>
            <person name="Russ L."/>
            <person name="Kartal B."/>
            <person name="Op den Camp H.J."/>
            <person name="Dutilh B.E."/>
            <person name="Jetten M.S."/>
        </authorList>
    </citation>
    <scope>NUCLEOTIDE SEQUENCE [LARGE SCALE GENOMIC DNA]</scope>
    <source>
        <strain evidence="11">RU1</strain>
    </source>
</reference>